<organism evidence="1">
    <name type="scientific">sediment metagenome</name>
    <dbReference type="NCBI Taxonomy" id="749907"/>
    <lineage>
        <taxon>unclassified sequences</taxon>
        <taxon>metagenomes</taxon>
        <taxon>ecological metagenomes</taxon>
    </lineage>
</organism>
<proteinExistence type="predicted"/>
<dbReference type="EMBL" id="ADZX01000449">
    <property type="protein sequence ID" value="EFK96560.1"/>
    <property type="molecule type" value="Genomic_DNA"/>
</dbReference>
<accession>D9PIR4</accession>
<reference evidence="1" key="1">
    <citation type="submission" date="2010-07" db="EMBL/GenBank/DDBJ databases">
        <authorList>
            <consortium name="CONSOLIDER consortium CSD2007-00005"/>
            <person name="Guazzaroni M.-E."/>
            <person name="Richter M."/>
            <person name="Garcia-Salamanca A."/>
            <person name="Yarza P."/>
            <person name="Ferrer M."/>
        </authorList>
    </citation>
    <scope>NUCLEOTIDE SEQUENCE</scope>
</reference>
<dbReference type="AlphaFoldDB" id="D9PIR4"/>
<name>D9PIR4_9ZZZZ</name>
<protein>
    <submittedName>
        <fullName evidence="1">Uncharacterized protein</fullName>
    </submittedName>
</protein>
<gene>
    <name evidence="1" type="ORF">LDC_1422</name>
</gene>
<sequence length="70" mass="7285">MTAMTPHVADRCPCNPDDVVAVDLHDGNIYVETARAVHWGPGLADDGAGRVHAYRVMLPAAAGTTAATVD</sequence>
<comment type="caution">
    <text evidence="1">The sequence shown here is derived from an EMBL/GenBank/DDBJ whole genome shotgun (WGS) entry which is preliminary data.</text>
</comment>
<evidence type="ECO:0000313" key="1">
    <source>
        <dbReference type="EMBL" id="EFK96560.1"/>
    </source>
</evidence>
<reference evidence="1" key="2">
    <citation type="journal article" date="2011" name="Microb. Ecol.">
        <title>Taxonomic and Functional Metagenomic Profiling of the Microbial Community in the Anoxic Sediment of a Sub-saline Shallow Lake (Laguna de Carrizo, Central Spain).</title>
        <authorList>
            <person name="Ferrer M."/>
            <person name="Guazzaroni M.E."/>
            <person name="Richter M."/>
            <person name="Garcia-Salamanca A."/>
            <person name="Yarza P."/>
            <person name="Suarez-Suarez A."/>
            <person name="Solano J."/>
            <person name="Alcaide M."/>
            <person name="van Dillewijn P."/>
            <person name="Molina-Henares M.A."/>
            <person name="Lopez-Cortes N."/>
            <person name="Al-Ramahi Y."/>
            <person name="Guerrero C."/>
            <person name="Acosta A."/>
            <person name="de Eugenio L.I."/>
            <person name="Martinez V."/>
            <person name="Marques S."/>
            <person name="Rojo F."/>
            <person name="Santero E."/>
            <person name="Genilloud O."/>
            <person name="Perez-Perez J."/>
            <person name="Rossello-Mora R."/>
            <person name="Ramos J.L."/>
        </authorList>
    </citation>
    <scope>NUCLEOTIDE SEQUENCE</scope>
</reference>